<name>A0ABX5IIZ8_9STAP</name>
<feature type="region of interest" description="Disordered" evidence="2">
    <location>
        <begin position="93"/>
        <end position="118"/>
    </location>
</feature>
<feature type="region of interest" description="Disordered" evidence="2">
    <location>
        <begin position="1"/>
        <end position="23"/>
    </location>
</feature>
<sequence length="231" mass="27317">MTEHDKRSRPHRPPLRRSERYRDDAYEYDEAYRNDNDYMRYDEIRAHEREHMRMLEEENRRNRNWKNFLGILALILFVIALIFGLKSCMNNESSNTNEAANQQEQNDTQQQNDQQQPMSDDLIKDKEGIIQEKIDEAKASIKDNQDNSEQLISQVQGEVDHLKNQVNSDYAQNIAEEYQDAVNKLNQADEAKENNDDSKMDQILEDVNNKLGEIKNKIDEFFSKQQGDNEQ</sequence>
<keyword evidence="3" id="KW-0472">Membrane</keyword>
<feature type="coiled-coil region" evidence="1">
    <location>
        <begin position="134"/>
        <end position="224"/>
    </location>
</feature>
<organism evidence="4 5">
    <name type="scientific">Staphylococcus auricularis</name>
    <dbReference type="NCBI Taxonomy" id="29379"/>
    <lineage>
        <taxon>Bacteria</taxon>
        <taxon>Bacillati</taxon>
        <taxon>Bacillota</taxon>
        <taxon>Bacilli</taxon>
        <taxon>Bacillales</taxon>
        <taxon>Staphylococcaceae</taxon>
        <taxon>Staphylococcus</taxon>
    </lineage>
</organism>
<feature type="compositionally biased region" description="Low complexity" evidence="2">
    <location>
        <begin position="93"/>
        <end position="116"/>
    </location>
</feature>
<keyword evidence="3" id="KW-1133">Transmembrane helix</keyword>
<evidence type="ECO:0000256" key="1">
    <source>
        <dbReference type="SAM" id="Coils"/>
    </source>
</evidence>
<keyword evidence="3" id="KW-0812">Transmembrane</keyword>
<gene>
    <name evidence="4" type="ORF">BU607_00815</name>
</gene>
<keyword evidence="1" id="KW-0175">Coiled coil</keyword>
<protein>
    <submittedName>
        <fullName evidence="4">Uncharacterized protein</fullName>
    </submittedName>
</protein>
<proteinExistence type="predicted"/>
<evidence type="ECO:0000313" key="5">
    <source>
        <dbReference type="Proteomes" id="UP000242694"/>
    </source>
</evidence>
<dbReference type="Proteomes" id="UP000242694">
    <property type="component" value="Unassembled WGS sequence"/>
</dbReference>
<feature type="transmembrane region" description="Helical" evidence="3">
    <location>
        <begin position="68"/>
        <end position="85"/>
    </location>
</feature>
<keyword evidence="5" id="KW-1185">Reference proteome</keyword>
<evidence type="ECO:0000313" key="4">
    <source>
        <dbReference type="EMBL" id="PTH19739.1"/>
    </source>
</evidence>
<dbReference type="RefSeq" id="WP_107392958.1">
    <property type="nucleotide sequence ID" value="NZ_JAHCOE010000003.1"/>
</dbReference>
<evidence type="ECO:0000256" key="2">
    <source>
        <dbReference type="SAM" id="MobiDB-lite"/>
    </source>
</evidence>
<dbReference type="EMBL" id="PZDI01000002">
    <property type="protein sequence ID" value="PTH19739.1"/>
    <property type="molecule type" value="Genomic_DNA"/>
</dbReference>
<comment type="caution">
    <text evidence="4">The sequence shown here is derived from an EMBL/GenBank/DDBJ whole genome shotgun (WGS) entry which is preliminary data.</text>
</comment>
<reference evidence="4 5" key="1">
    <citation type="journal article" date="2016" name="Front. Microbiol.">
        <title>Comprehensive Phylogenetic Analysis of Bovine Non-aureus Staphylococci Species Based on Whole-Genome Sequencing.</title>
        <authorList>
            <person name="Naushad S."/>
            <person name="Barkema H.W."/>
            <person name="Luby C."/>
            <person name="Condas L.A."/>
            <person name="Nobrega D.B."/>
            <person name="Carson D.A."/>
            <person name="De Buck J."/>
        </authorList>
    </citation>
    <scope>NUCLEOTIDE SEQUENCE [LARGE SCALE GENOMIC DNA]</scope>
    <source>
        <strain evidence="4 5">SNUC 993</strain>
    </source>
</reference>
<accession>A0ABX5IIZ8</accession>
<evidence type="ECO:0000256" key="3">
    <source>
        <dbReference type="SAM" id="Phobius"/>
    </source>
</evidence>